<reference evidence="1" key="2">
    <citation type="submission" date="2013-05" db="EMBL/GenBank/DDBJ databases">
        <title>The genome and transcriptome of Haemonchus contortus: a key model parasite for drug and vaccine discovery.</title>
        <authorList>
            <person name="Laing R."/>
            <person name="Kikuchi T."/>
            <person name="Martinelli A."/>
            <person name="Tsai I.J."/>
            <person name="Beech R.N."/>
            <person name="Redman E."/>
            <person name="Holroyd N."/>
            <person name="Bartley D.J."/>
            <person name="Beasley H."/>
            <person name="Britton C."/>
            <person name="Curran D."/>
            <person name="Devaney E."/>
            <person name="Gilabert A."/>
            <person name="Jackson F."/>
            <person name="Hunt M."/>
            <person name="Johnston S."/>
            <person name="Kryukov I."/>
            <person name="Li K."/>
            <person name="Morrison A.A."/>
            <person name="Reid A.J."/>
            <person name="Sargison N."/>
            <person name="Saunders G."/>
            <person name="Wasmuth J.D."/>
            <person name="Wolstenholme A."/>
            <person name="Berriman M."/>
            <person name="Gilleard J.S."/>
            <person name="Cotton J.A."/>
        </authorList>
    </citation>
    <scope>NUCLEOTIDE SEQUENCE [LARGE SCALE GENOMIC DNA]</scope>
    <source>
        <strain evidence="1">ISE/inbred ISE</strain>
    </source>
</reference>
<gene>
    <name evidence="1" type="ORF">HCOI_01031200</name>
</gene>
<organism evidence="1">
    <name type="scientific">Haemonchus contortus</name>
    <name type="common">Barber pole worm</name>
    <dbReference type="NCBI Taxonomy" id="6289"/>
    <lineage>
        <taxon>Eukaryota</taxon>
        <taxon>Metazoa</taxon>
        <taxon>Ecdysozoa</taxon>
        <taxon>Nematoda</taxon>
        <taxon>Chromadorea</taxon>
        <taxon>Rhabditida</taxon>
        <taxon>Rhabditina</taxon>
        <taxon>Rhabditomorpha</taxon>
        <taxon>Strongyloidea</taxon>
        <taxon>Trichostrongylidae</taxon>
        <taxon>Haemonchus</taxon>
    </lineage>
</organism>
<comment type="caution">
    <text evidence="1">The sequence shown here is derived from an EMBL/GenBank/DDBJ whole genome shotgun (WGS) entry which is preliminary data.</text>
</comment>
<protein>
    <submittedName>
        <fullName evidence="1">Uncharacterized protein</fullName>
    </submittedName>
</protein>
<proteinExistence type="predicted"/>
<dbReference type="EMBL" id="CAVP010053746">
    <property type="protein sequence ID" value="CDL93962.1"/>
    <property type="molecule type" value="Genomic_DNA"/>
</dbReference>
<reference evidence="1" key="1">
    <citation type="submission" date="2013-03" db="EMBL/GenBank/DDBJ databases">
        <authorList>
            <person name="Aslett M."/>
        </authorList>
    </citation>
    <scope>NUCLEOTIDE SEQUENCE [LARGE SCALE GENOMIC DNA]</scope>
    <source>
        <strain evidence="1">ISE/inbred ISE</strain>
    </source>
</reference>
<evidence type="ECO:0000313" key="1">
    <source>
        <dbReference type="EMBL" id="CDL93962.1"/>
    </source>
</evidence>
<sequence length="176" mass="19868">MIVRENPLIPNNELIILKEICKDCVIEYESMCRDITVLPSFEVFLQKCSGQKVISLPGIEVNYSFTEVQINQLFREAIEVVMCLNLRSTAIQNLLFPKLTRWQSCEKGKAAITVIDNPFLVNITFPSCQNNLCIESGIISGNPLLSPGFSQNIPVWCSNCELIPYVPGQFFLSYLV</sequence>
<dbReference type="AlphaFoldDB" id="W6NNR5"/>
<accession>W6NNR5</accession>
<name>W6NNR5_HAECO</name>